<dbReference type="InterPro" id="IPR000210">
    <property type="entry name" value="BTB/POZ_dom"/>
</dbReference>
<accession>A0A2H5RIA7</accession>
<comment type="caution">
    <text evidence="1">The sequence shown here is derived from an EMBL/GenBank/DDBJ whole genome shotgun (WGS) entry which is preliminary data.</text>
</comment>
<reference evidence="1 2" key="2">
    <citation type="journal article" date="2018" name="New Phytol.">
        <title>High intraspecific genome diversity in the model arbuscular mycorrhizal symbiont Rhizophagus irregularis.</title>
        <authorList>
            <person name="Chen E.C.H."/>
            <person name="Morin E."/>
            <person name="Beaudet D."/>
            <person name="Noel J."/>
            <person name="Yildirir G."/>
            <person name="Ndikumana S."/>
            <person name="Charron P."/>
            <person name="St-Onge C."/>
            <person name="Giorgi J."/>
            <person name="Kruger M."/>
            <person name="Marton T."/>
            <person name="Ropars J."/>
            <person name="Grigoriev I.V."/>
            <person name="Hainaut M."/>
            <person name="Henrissat B."/>
            <person name="Roux C."/>
            <person name="Martin F."/>
            <person name="Corradi N."/>
        </authorList>
    </citation>
    <scope>NUCLEOTIDE SEQUENCE [LARGE SCALE GENOMIC DNA]</scope>
    <source>
        <strain evidence="1 2">DAOM 197198</strain>
    </source>
</reference>
<proteinExistence type="predicted"/>
<evidence type="ECO:0000313" key="1">
    <source>
        <dbReference type="EMBL" id="POG76868.1"/>
    </source>
</evidence>
<protein>
    <submittedName>
        <fullName evidence="1">Uncharacterized protein</fullName>
    </submittedName>
</protein>
<dbReference type="CDD" id="cd18186">
    <property type="entry name" value="BTB_POZ_ZBTB_KLHL-like"/>
    <property type="match status" value="1"/>
</dbReference>
<name>A0A2H5RIA7_RHIID</name>
<organism evidence="1 2">
    <name type="scientific">Rhizophagus irregularis (strain DAOM 181602 / DAOM 197198 / MUCL 43194)</name>
    <name type="common">Arbuscular mycorrhizal fungus</name>
    <name type="synonym">Glomus intraradices</name>
    <dbReference type="NCBI Taxonomy" id="747089"/>
    <lineage>
        <taxon>Eukaryota</taxon>
        <taxon>Fungi</taxon>
        <taxon>Fungi incertae sedis</taxon>
        <taxon>Mucoromycota</taxon>
        <taxon>Glomeromycotina</taxon>
        <taxon>Glomeromycetes</taxon>
        <taxon>Glomerales</taxon>
        <taxon>Glomeraceae</taxon>
        <taxon>Rhizophagus</taxon>
    </lineage>
</organism>
<dbReference type="SMART" id="SM00225">
    <property type="entry name" value="BTB"/>
    <property type="match status" value="1"/>
</dbReference>
<dbReference type="Proteomes" id="UP000018888">
    <property type="component" value="Unassembled WGS sequence"/>
</dbReference>
<sequence length="460" mass="53869">MSFEYFQEVANDYEKLLYESDEKYDVVIYSGENNNAKEIYAHSFILCARSKYFRTGLSTVRCDGKYVFNKPSITPQIFEIILRFIYCGKIDLTNLQATEVLKLLIAADELNIQTLIMCFQKYLIEHHYEFLQQNSIEILGVVYQHESFIELWNFYLDRICEDPLLLFNSNKFINLNANFLELLLKRDDLNSDEIIIWDSLMKWCLAQHSNIPQNVRDWNNEDFKIMGSIINRFIPLIRFHDISPEDFISKVFPYKNLMQDDLVTRIFTFHMVPSSFINLQRPRKSKYVFDSTLIESKHFSLFSSWIEKKNNVHYSPTNNPYSYNLIYRASRDGNTPVAFHSKCDNKGATIVVVKVNKSNQIIGGYNPLQWDSSNKYNPTSDSFIFSFKNSVEVGYSNNNQFSIGCCSAYGPMFGGGFDLYFNNDGWRSNKSDYSSYPKIDVPGYFKADDYEVFQVIRKCF</sequence>
<dbReference type="Gene3D" id="3.30.710.10">
    <property type="entry name" value="Potassium Channel Kv1.1, Chain A"/>
    <property type="match status" value="1"/>
</dbReference>
<dbReference type="PROSITE" id="PS50097">
    <property type="entry name" value="BTB"/>
    <property type="match status" value="1"/>
</dbReference>
<dbReference type="SMART" id="SM00584">
    <property type="entry name" value="TLDc"/>
    <property type="match status" value="1"/>
</dbReference>
<keyword evidence="2" id="KW-1185">Reference proteome</keyword>
<dbReference type="InterPro" id="IPR051481">
    <property type="entry name" value="BTB-POZ/Galectin-3-binding"/>
</dbReference>
<gene>
    <name evidence="1" type="ORF">GLOIN_2v1768570</name>
</gene>
<dbReference type="Gene3D" id="1.25.40.420">
    <property type="match status" value="1"/>
</dbReference>
<dbReference type="PROSITE" id="PS51886">
    <property type="entry name" value="TLDC"/>
    <property type="match status" value="1"/>
</dbReference>
<dbReference type="SUPFAM" id="SSF54695">
    <property type="entry name" value="POZ domain"/>
    <property type="match status" value="1"/>
</dbReference>
<dbReference type="Pfam" id="PF00651">
    <property type="entry name" value="BTB"/>
    <property type="match status" value="1"/>
</dbReference>
<dbReference type="Pfam" id="PF07534">
    <property type="entry name" value="TLD"/>
    <property type="match status" value="1"/>
</dbReference>
<dbReference type="EMBL" id="AUPC02000046">
    <property type="protein sequence ID" value="POG76868.1"/>
    <property type="molecule type" value="Genomic_DNA"/>
</dbReference>
<dbReference type="AlphaFoldDB" id="A0A2H5RIA7"/>
<evidence type="ECO:0000313" key="2">
    <source>
        <dbReference type="Proteomes" id="UP000018888"/>
    </source>
</evidence>
<dbReference type="InterPro" id="IPR011333">
    <property type="entry name" value="SKP1/BTB/POZ_sf"/>
</dbReference>
<dbReference type="InterPro" id="IPR006571">
    <property type="entry name" value="TLDc_dom"/>
</dbReference>
<reference evidence="1 2" key="1">
    <citation type="journal article" date="2013" name="Proc. Natl. Acad. Sci. U.S.A.">
        <title>Genome of an arbuscular mycorrhizal fungus provides insight into the oldest plant symbiosis.</title>
        <authorList>
            <person name="Tisserant E."/>
            <person name="Malbreil M."/>
            <person name="Kuo A."/>
            <person name="Kohler A."/>
            <person name="Symeonidi A."/>
            <person name="Balestrini R."/>
            <person name="Charron P."/>
            <person name="Duensing N."/>
            <person name="Frei Dit Frey N."/>
            <person name="Gianinazzi-Pearson V."/>
            <person name="Gilbert L.B."/>
            <person name="Handa Y."/>
            <person name="Herr J.R."/>
            <person name="Hijri M."/>
            <person name="Koul R."/>
            <person name="Kawaguchi M."/>
            <person name="Krajinski F."/>
            <person name="Lammers P.J."/>
            <person name="Masclaux F.G."/>
            <person name="Murat C."/>
            <person name="Morin E."/>
            <person name="Ndikumana S."/>
            <person name="Pagni M."/>
            <person name="Petitpierre D."/>
            <person name="Requena N."/>
            <person name="Rosikiewicz P."/>
            <person name="Riley R."/>
            <person name="Saito K."/>
            <person name="San Clemente H."/>
            <person name="Shapiro H."/>
            <person name="van Tuinen D."/>
            <person name="Becard G."/>
            <person name="Bonfante P."/>
            <person name="Paszkowski U."/>
            <person name="Shachar-Hill Y.Y."/>
            <person name="Tuskan G.A."/>
            <person name="Young P.W."/>
            <person name="Sanders I.R."/>
            <person name="Henrissat B."/>
            <person name="Rensing S.A."/>
            <person name="Grigoriev I.V."/>
            <person name="Corradi N."/>
            <person name="Roux C."/>
            <person name="Martin F."/>
        </authorList>
    </citation>
    <scope>NUCLEOTIDE SEQUENCE [LARGE SCALE GENOMIC DNA]</scope>
    <source>
        <strain evidence="1 2">DAOM 197198</strain>
    </source>
</reference>
<dbReference type="PANTHER" id="PTHR24410:SF23">
    <property type="entry name" value="BTB DOMAIN-CONTAINING PROTEIN-RELATED"/>
    <property type="match status" value="1"/>
</dbReference>
<dbReference type="PANTHER" id="PTHR24410">
    <property type="entry name" value="HL07962P-RELATED"/>
    <property type="match status" value="1"/>
</dbReference>
<dbReference type="VEuPathDB" id="FungiDB:RhiirFUN_002861"/>